<dbReference type="GO" id="GO:0022848">
    <property type="term" value="F:acetylcholine-gated monoatomic cation-selective channel activity"/>
    <property type="evidence" value="ECO:0007669"/>
    <property type="project" value="InterPro"/>
</dbReference>
<organism evidence="17 18">
    <name type="scientific">Paralvinella palmiformis</name>
    <dbReference type="NCBI Taxonomy" id="53620"/>
    <lineage>
        <taxon>Eukaryota</taxon>
        <taxon>Metazoa</taxon>
        <taxon>Spiralia</taxon>
        <taxon>Lophotrochozoa</taxon>
        <taxon>Annelida</taxon>
        <taxon>Polychaeta</taxon>
        <taxon>Sedentaria</taxon>
        <taxon>Canalipalpata</taxon>
        <taxon>Terebellida</taxon>
        <taxon>Terebelliformia</taxon>
        <taxon>Alvinellidae</taxon>
        <taxon>Paralvinella</taxon>
    </lineage>
</organism>
<name>A0AAD9IW63_9ANNE</name>
<keyword evidence="18" id="KW-1185">Reference proteome</keyword>
<dbReference type="CDD" id="cd18997">
    <property type="entry name" value="LGIC_ECD_nAChR"/>
    <property type="match status" value="1"/>
</dbReference>
<dbReference type="PRINTS" id="PR00254">
    <property type="entry name" value="NICOTINICR"/>
</dbReference>
<feature type="domain" description="Neurotransmitter-gated ion-channel transmembrane" evidence="16">
    <location>
        <begin position="202"/>
        <end position="445"/>
    </location>
</feature>
<evidence type="ECO:0000313" key="17">
    <source>
        <dbReference type="EMBL" id="KAK2141692.1"/>
    </source>
</evidence>
<evidence type="ECO:0000256" key="12">
    <source>
        <dbReference type="ARBA" id="ARBA00023303"/>
    </source>
</evidence>
<dbReference type="GO" id="GO:0004888">
    <property type="term" value="F:transmembrane signaling receptor activity"/>
    <property type="evidence" value="ECO:0007669"/>
    <property type="project" value="InterPro"/>
</dbReference>
<keyword evidence="11" id="KW-1071">Ligand-gated ion channel</keyword>
<keyword evidence="6 14" id="KW-0406">Ion transport</keyword>
<evidence type="ECO:0000256" key="8">
    <source>
        <dbReference type="ARBA" id="ARBA00023157"/>
    </source>
</evidence>
<keyword evidence="8" id="KW-1015">Disulfide bond</keyword>
<evidence type="ECO:0000259" key="15">
    <source>
        <dbReference type="Pfam" id="PF02931"/>
    </source>
</evidence>
<sequence length="462" mass="52884">MDLDERSKVLVTSMWSKLKWHDVYMKWNPDDFGGITTVRLESEQVWVPDIMLYNTADTESGARNALVVVLYDGTVQWVPHQIFRSSCSINVTNFPFDEQQCHMWFGSWTHTLLDIDLRLIFDHGIDLSTFQSDYKVSIGNMGLEKRHFTRYYHFEDSCEWEITKSEAERKLLPPDDPNPIAVLSFTLTLQRKLVFSSYILTLPCIILAFLTLVVFWLPSDRPDRTSLAMNLLASFLVLLLILVEAAPPTASSVPLLGIYYCFNMIIITLSIFLSTMVVNISRAGQRGRPPPRCMRVFVLQILAKLMCVHPNGSSGCCCGKESCCWQSKRHKQSSADAESKLANDINHATPEAECLTGKERDDVSQLERFCSPSNANDQQNQSQVNQDASLYAMIRDIHRSLHNLVQIKSEQDKRASHNRFICREWQDIGRVLDRFFFCLYVAIVFGSLLTLSPKPPNAKMFW</sequence>
<dbReference type="InterPro" id="IPR036719">
    <property type="entry name" value="Neuro-gated_channel_TM_sf"/>
</dbReference>
<dbReference type="Proteomes" id="UP001208570">
    <property type="component" value="Unassembled WGS sequence"/>
</dbReference>
<proteinExistence type="inferred from homology"/>
<dbReference type="PRINTS" id="PR00252">
    <property type="entry name" value="NRIONCHANNEL"/>
</dbReference>
<protein>
    <submittedName>
        <fullName evidence="17">Uncharacterized protein</fullName>
    </submittedName>
</protein>
<evidence type="ECO:0000259" key="16">
    <source>
        <dbReference type="Pfam" id="PF02932"/>
    </source>
</evidence>
<comment type="similarity">
    <text evidence="14">Belongs to the ligand-gated ion channel (TC 1.A.9) family.</text>
</comment>
<keyword evidence="4 14" id="KW-1133">Transmembrane helix</keyword>
<evidence type="ECO:0000256" key="3">
    <source>
        <dbReference type="ARBA" id="ARBA00022692"/>
    </source>
</evidence>
<evidence type="ECO:0000256" key="2">
    <source>
        <dbReference type="ARBA" id="ARBA00022475"/>
    </source>
</evidence>
<dbReference type="InterPro" id="IPR018000">
    <property type="entry name" value="Neurotransmitter_ion_chnl_CS"/>
</dbReference>
<feature type="transmembrane region" description="Helical" evidence="14">
    <location>
        <begin position="227"/>
        <end position="245"/>
    </location>
</feature>
<comment type="caution">
    <text evidence="17">The sequence shown here is derived from an EMBL/GenBank/DDBJ whole genome shotgun (WGS) entry which is preliminary data.</text>
</comment>
<reference evidence="17" key="1">
    <citation type="journal article" date="2023" name="Mol. Biol. Evol.">
        <title>Third-Generation Sequencing Reveals the Adaptive Role of the Epigenome in Three Deep-Sea Polychaetes.</title>
        <authorList>
            <person name="Perez M."/>
            <person name="Aroh O."/>
            <person name="Sun Y."/>
            <person name="Lan Y."/>
            <person name="Juniper S.K."/>
            <person name="Young C.R."/>
            <person name="Angers B."/>
            <person name="Qian P.Y."/>
        </authorList>
    </citation>
    <scope>NUCLEOTIDE SEQUENCE</scope>
    <source>
        <strain evidence="17">P08H-3</strain>
    </source>
</reference>
<keyword evidence="3 14" id="KW-0812">Transmembrane</keyword>
<evidence type="ECO:0000256" key="14">
    <source>
        <dbReference type="RuleBase" id="RU000687"/>
    </source>
</evidence>
<dbReference type="InterPro" id="IPR002394">
    <property type="entry name" value="Nicotinic_acetylcholine_rcpt"/>
</dbReference>
<keyword evidence="1 14" id="KW-0813">Transport</keyword>
<evidence type="ECO:0000256" key="6">
    <source>
        <dbReference type="ARBA" id="ARBA00023065"/>
    </source>
</evidence>
<evidence type="ECO:0000256" key="9">
    <source>
        <dbReference type="ARBA" id="ARBA00023170"/>
    </source>
</evidence>
<evidence type="ECO:0000256" key="11">
    <source>
        <dbReference type="ARBA" id="ARBA00023286"/>
    </source>
</evidence>
<dbReference type="EMBL" id="JAODUP010001056">
    <property type="protein sequence ID" value="KAK2141692.1"/>
    <property type="molecule type" value="Genomic_DNA"/>
</dbReference>
<keyword evidence="12 14" id="KW-0407">Ion channel</keyword>
<dbReference type="FunFam" id="2.70.170.10:FF:000028">
    <property type="entry name" value="AcetylCholine Receptor"/>
    <property type="match status" value="1"/>
</dbReference>
<dbReference type="Gene3D" id="2.70.170.10">
    <property type="entry name" value="Neurotransmitter-gated ion-channel ligand-binding domain"/>
    <property type="match status" value="1"/>
</dbReference>
<gene>
    <name evidence="17" type="ORF">LSH36_1056g00026</name>
</gene>
<feature type="transmembrane region" description="Helical" evidence="14">
    <location>
        <begin position="257"/>
        <end position="278"/>
    </location>
</feature>
<keyword evidence="2" id="KW-1003">Cell membrane</keyword>
<dbReference type="AlphaFoldDB" id="A0AAD9IW63"/>
<evidence type="ECO:0000256" key="13">
    <source>
        <dbReference type="ARBA" id="ARBA00034099"/>
    </source>
</evidence>
<dbReference type="InterPro" id="IPR006202">
    <property type="entry name" value="Neur_chan_lig-bd"/>
</dbReference>
<feature type="transmembrane region" description="Helical" evidence="14">
    <location>
        <begin position="435"/>
        <end position="452"/>
    </location>
</feature>
<evidence type="ECO:0000256" key="7">
    <source>
        <dbReference type="ARBA" id="ARBA00023136"/>
    </source>
</evidence>
<dbReference type="InterPro" id="IPR038050">
    <property type="entry name" value="Neuro_actylchol_rec"/>
</dbReference>
<dbReference type="InterPro" id="IPR006029">
    <property type="entry name" value="Neurotrans-gated_channel_TM"/>
</dbReference>
<dbReference type="CDD" id="cd19051">
    <property type="entry name" value="LGIC_TM_cation"/>
    <property type="match status" value="1"/>
</dbReference>
<dbReference type="SUPFAM" id="SSF90112">
    <property type="entry name" value="Neurotransmitter-gated ion-channel transmembrane pore"/>
    <property type="match status" value="1"/>
</dbReference>
<dbReference type="SUPFAM" id="SSF63712">
    <property type="entry name" value="Nicotinic receptor ligand binding domain-like"/>
    <property type="match status" value="1"/>
</dbReference>
<dbReference type="GO" id="GO:0045211">
    <property type="term" value="C:postsynaptic membrane"/>
    <property type="evidence" value="ECO:0007669"/>
    <property type="project" value="InterPro"/>
</dbReference>
<dbReference type="PROSITE" id="PS00236">
    <property type="entry name" value="NEUROTR_ION_CHANNEL"/>
    <property type="match status" value="1"/>
</dbReference>
<feature type="domain" description="Neurotransmitter-gated ion-channel ligand-binding" evidence="15">
    <location>
        <begin position="2"/>
        <end position="192"/>
    </location>
</feature>
<evidence type="ECO:0000256" key="1">
    <source>
        <dbReference type="ARBA" id="ARBA00022448"/>
    </source>
</evidence>
<keyword evidence="5" id="KW-0770">Synapse</keyword>
<dbReference type="InterPro" id="IPR006201">
    <property type="entry name" value="Neur_channel"/>
</dbReference>
<dbReference type="Pfam" id="PF02932">
    <property type="entry name" value="Neur_chan_memb"/>
    <property type="match status" value="1"/>
</dbReference>
<comment type="subcellular location">
    <subcellularLocation>
        <location evidence="13">Synaptic cell membrane</location>
        <topology evidence="13">Multi-pass membrane protein</topology>
    </subcellularLocation>
</comment>
<evidence type="ECO:0000256" key="10">
    <source>
        <dbReference type="ARBA" id="ARBA00023180"/>
    </source>
</evidence>
<keyword evidence="10" id="KW-0325">Glycoprotein</keyword>
<keyword evidence="7 14" id="KW-0472">Membrane</keyword>
<feature type="transmembrane region" description="Helical" evidence="14">
    <location>
        <begin position="193"/>
        <end position="215"/>
    </location>
</feature>
<dbReference type="Pfam" id="PF02931">
    <property type="entry name" value="Neur_chan_LBD"/>
    <property type="match status" value="1"/>
</dbReference>
<evidence type="ECO:0000313" key="18">
    <source>
        <dbReference type="Proteomes" id="UP001208570"/>
    </source>
</evidence>
<evidence type="ECO:0000256" key="4">
    <source>
        <dbReference type="ARBA" id="ARBA00022989"/>
    </source>
</evidence>
<accession>A0AAD9IW63</accession>
<evidence type="ECO:0000256" key="5">
    <source>
        <dbReference type="ARBA" id="ARBA00023018"/>
    </source>
</evidence>
<dbReference type="PANTHER" id="PTHR18945">
    <property type="entry name" value="NEUROTRANSMITTER GATED ION CHANNEL"/>
    <property type="match status" value="1"/>
</dbReference>
<dbReference type="Gene3D" id="1.20.58.390">
    <property type="entry name" value="Neurotransmitter-gated ion-channel transmembrane domain"/>
    <property type="match status" value="1"/>
</dbReference>
<dbReference type="InterPro" id="IPR036734">
    <property type="entry name" value="Neur_chan_lig-bd_sf"/>
</dbReference>
<keyword evidence="9" id="KW-0675">Receptor</keyword>